<dbReference type="AlphaFoldDB" id="A0A2T2NN80"/>
<feature type="coiled-coil region" evidence="1">
    <location>
        <begin position="297"/>
        <end position="324"/>
    </location>
</feature>
<feature type="region of interest" description="Disordered" evidence="2">
    <location>
        <begin position="82"/>
        <end position="103"/>
    </location>
</feature>
<protein>
    <submittedName>
        <fullName evidence="3">Uncharacterized protein</fullName>
    </submittedName>
</protein>
<feature type="region of interest" description="Disordered" evidence="2">
    <location>
        <begin position="577"/>
        <end position="621"/>
    </location>
</feature>
<dbReference type="STRING" id="1448308.A0A2T2NN80"/>
<feature type="compositionally biased region" description="Pro residues" evidence="2">
    <location>
        <begin position="604"/>
        <end position="614"/>
    </location>
</feature>
<feature type="compositionally biased region" description="Polar residues" evidence="2">
    <location>
        <begin position="7"/>
        <end position="24"/>
    </location>
</feature>
<keyword evidence="4" id="KW-1185">Reference proteome</keyword>
<gene>
    <name evidence="3" type="ORF">BS50DRAFT_573636</name>
</gene>
<dbReference type="OrthoDB" id="3790861at2759"/>
<name>A0A2T2NN80_CORCC</name>
<evidence type="ECO:0000313" key="4">
    <source>
        <dbReference type="Proteomes" id="UP000240883"/>
    </source>
</evidence>
<accession>A0A2T2NN80</accession>
<feature type="region of interest" description="Disordered" evidence="2">
    <location>
        <begin position="1"/>
        <end position="25"/>
    </location>
</feature>
<feature type="compositionally biased region" description="Acidic residues" evidence="2">
    <location>
        <begin position="359"/>
        <end position="375"/>
    </location>
</feature>
<evidence type="ECO:0000256" key="1">
    <source>
        <dbReference type="SAM" id="Coils"/>
    </source>
</evidence>
<evidence type="ECO:0000256" key="2">
    <source>
        <dbReference type="SAM" id="MobiDB-lite"/>
    </source>
</evidence>
<dbReference type="EMBL" id="KZ678135">
    <property type="protein sequence ID" value="PSN66840.1"/>
    <property type="molecule type" value="Genomic_DNA"/>
</dbReference>
<feature type="compositionally biased region" description="Basic and acidic residues" evidence="2">
    <location>
        <begin position="403"/>
        <end position="420"/>
    </location>
</feature>
<feature type="region of interest" description="Disordered" evidence="2">
    <location>
        <begin position="402"/>
        <end position="435"/>
    </location>
</feature>
<dbReference type="Proteomes" id="UP000240883">
    <property type="component" value="Unassembled WGS sequence"/>
</dbReference>
<keyword evidence="1" id="KW-0175">Coiled coil</keyword>
<evidence type="ECO:0000313" key="3">
    <source>
        <dbReference type="EMBL" id="PSN66840.1"/>
    </source>
</evidence>
<proteinExistence type="predicted"/>
<feature type="compositionally biased region" description="Polar residues" evidence="2">
    <location>
        <begin position="421"/>
        <end position="435"/>
    </location>
</feature>
<organism evidence="3 4">
    <name type="scientific">Corynespora cassiicola Philippines</name>
    <dbReference type="NCBI Taxonomy" id="1448308"/>
    <lineage>
        <taxon>Eukaryota</taxon>
        <taxon>Fungi</taxon>
        <taxon>Dikarya</taxon>
        <taxon>Ascomycota</taxon>
        <taxon>Pezizomycotina</taxon>
        <taxon>Dothideomycetes</taxon>
        <taxon>Pleosporomycetidae</taxon>
        <taxon>Pleosporales</taxon>
        <taxon>Corynesporascaceae</taxon>
        <taxon>Corynespora</taxon>
    </lineage>
</organism>
<feature type="compositionally biased region" description="Basic residues" evidence="2">
    <location>
        <begin position="87"/>
        <end position="99"/>
    </location>
</feature>
<sequence>MRKGLEQQLTLISPTRANTSSSLSMPVGHYKQMGVCRLLSPRCEMPGGDDPFFDEGSYTKITPTNNHVQALPTDVAHPVDILQTAPARKRKPRTRKGKGAKSLQKLPPIKETSFTDDGLNSIDSISSYELADDEVSSDSDLDISDDETDTIGVTRPVTGQIPVRGGLQHLENNLLDDLESGNFEKDYPEVHDYHDENEELRRQIQVSYEYMDLLGEQIDTMREIDRTDKFGKIAIGMEEETVKLKQIRKEALDMMSIDFKNINYLGSMSLETALPRIDDLRTRANNNTGRIHLIKEVEEKQLGHKKMKKELDNMDSEYKKMKMKYEDMMYREKTPSRSLLRRSARADIKKTYPFQEEDYETTEDGWYESSSDDQIDDKSTPTMRYASLAMVCSGKAKLVGAPTKDKNETASKDKSSDDSFHSVNSTNCNGSHIQPTPLQKYTSVFRAGANGGAESSSSDSKETFNRPRYVDAFTSTDSIAPKFHGPIGYSSALSGNGFYSTYYGGSGYAPSLTGGYPTRYPQPVSPYYQSVSGFNPNFKLGSQSTSTVSSGSIHQLKHKKGCVEKQASQFSTKNWIDGYNSTEQRPVSERLDPDVVADQETPPAVFPKEPPPVPQKSASRR</sequence>
<feature type="region of interest" description="Disordered" evidence="2">
    <location>
        <begin position="359"/>
        <end position="379"/>
    </location>
</feature>
<reference evidence="3 4" key="1">
    <citation type="journal article" date="2018" name="Front. Microbiol.">
        <title>Genome-Wide Analysis of Corynespora cassiicola Leaf Fall Disease Putative Effectors.</title>
        <authorList>
            <person name="Lopez D."/>
            <person name="Ribeiro S."/>
            <person name="Label P."/>
            <person name="Fumanal B."/>
            <person name="Venisse J.S."/>
            <person name="Kohler A."/>
            <person name="de Oliveira R.R."/>
            <person name="Labutti K."/>
            <person name="Lipzen A."/>
            <person name="Lail K."/>
            <person name="Bauer D."/>
            <person name="Ohm R.A."/>
            <person name="Barry K.W."/>
            <person name="Spatafora J."/>
            <person name="Grigoriev I.V."/>
            <person name="Martin F.M."/>
            <person name="Pujade-Renaud V."/>
        </authorList>
    </citation>
    <scope>NUCLEOTIDE SEQUENCE [LARGE SCALE GENOMIC DNA]</scope>
    <source>
        <strain evidence="3 4">Philippines</strain>
    </source>
</reference>